<keyword evidence="5" id="KW-1185">Reference proteome</keyword>
<gene>
    <name evidence="4" type="ORF">CCMP2556_LOCUS3426</name>
</gene>
<dbReference type="EMBL" id="CAXAMN010001336">
    <property type="protein sequence ID" value="CAK8993902.1"/>
    <property type="molecule type" value="Genomic_DNA"/>
</dbReference>
<dbReference type="Gene3D" id="2.20.100.10">
    <property type="entry name" value="Thrombospondin type-1 (TSP1) repeat"/>
    <property type="match status" value="1"/>
</dbReference>
<dbReference type="SUPFAM" id="SSF82895">
    <property type="entry name" value="TSP-1 type 1 repeat"/>
    <property type="match status" value="1"/>
</dbReference>
<comment type="subcellular location">
    <subcellularLocation>
        <location evidence="1">Secreted</location>
    </subcellularLocation>
</comment>
<dbReference type="InterPro" id="IPR050439">
    <property type="entry name" value="ADAMTS_ADAMTS-like"/>
</dbReference>
<sequence>MHAANQACSSGVGGLRVRNRGLETLPEEQGWFGDKSVIEAEFVDDQFRKQFRYRPRWAEPEVSPLELVLNCSLSGTWSPSNFECQPLWLAARPQRWGWVARSSREISEVSADWAHRWATFHTGDGDGTRVFLRVSAEVEKRKVKEMEAFLLEWNASVEALEALPYWSHSSLYLVTTRLRGDAPAAPGASSCAPLLRLSWTSAELLSEEVQRLPFAELPGPLQVLATPWNQVIMLVPGMPGQGAAGPPCNDTEANSSEILELPAMYFWNGMRFEESQRLEHGATLLEVFVWREQVMVLAVGGDVSSLYAMNRTQSELWTAQPIRSITVTFAWAISEQFLVTTPFSLEEDALIFTWRPVLRQLTYVQTLRPARTGAWAVSSSNVSLLLSAGRDSGVADSRLYAVDATFDWYAGPWGECNGTCRGKDFVFRHREVACRSMPSGLWHRGAGCLGTAPMTEERCQNLEPCPKDSFTWSVGPWSACEGLCGKGLRRRSLSCLRQLVAANGSALGDPREALESECPTPPSAQLECPLKACGSFRLRNRVALQSAWHVVEVAFFVDIACKQQVHGWAVASGRCAGCACQNATQHVVPCGPELAIDGYWDPTRLQASQWISQCVSGTPACAPGKAWIGLQVQATSEVRCVHLLQSADPAYMAREARACVNAGGVQRGGRSESRGSTVALEVIDEERGVWEVLAEHLRRRARYANLQGAVILNDGNYSWDVLSVPQVPRLWADAIKQDLEVSLFQDLQCQSEVPLRSASQYLSMDGSTSQRAFDGQLDSTWIGNAALDEGTGPWLGVVLQHPVDVACVKVLQGDGRFGAEEIALELWVGNWSYELDWKDDNASNESNKSNETGIDEATLPHENSSENRSEGQWWRVRTWPDLSKRSRPALLQLTCDVGLPAAIHVLHDCGNNKQPWQQCMAWCEPGFSGPETSFLCLEDYSFRGITPACVPNECRLGIPTKVGLIIADGCAQLRTGETCTAFCGQGLSGEPLEYECSADGYLRESKSGQAGPHLMERGYGPWVAPAPSRQRRVPFCGRGLPEFSGLHTNSPFCRSGW</sequence>
<feature type="compositionally biased region" description="Polar residues" evidence="3">
    <location>
        <begin position="843"/>
        <end position="852"/>
    </location>
</feature>
<dbReference type="Pfam" id="PF19030">
    <property type="entry name" value="TSP1_ADAMTS"/>
    <property type="match status" value="1"/>
</dbReference>
<protein>
    <submittedName>
        <fullName evidence="4">Uncharacterized protein</fullName>
    </submittedName>
</protein>
<evidence type="ECO:0000256" key="1">
    <source>
        <dbReference type="ARBA" id="ARBA00004613"/>
    </source>
</evidence>
<dbReference type="Proteomes" id="UP001642484">
    <property type="component" value="Unassembled WGS sequence"/>
</dbReference>
<evidence type="ECO:0000256" key="3">
    <source>
        <dbReference type="SAM" id="MobiDB-lite"/>
    </source>
</evidence>
<evidence type="ECO:0000313" key="4">
    <source>
        <dbReference type="EMBL" id="CAK8993902.1"/>
    </source>
</evidence>
<dbReference type="PANTHER" id="PTHR13723">
    <property type="entry name" value="ADAMTS A DISINTEGRIN AND METALLOPROTEASE WITH THROMBOSPONDIN MOTIFS PROTEASE"/>
    <property type="match status" value="1"/>
</dbReference>
<organism evidence="4 5">
    <name type="scientific">Durusdinium trenchii</name>
    <dbReference type="NCBI Taxonomy" id="1381693"/>
    <lineage>
        <taxon>Eukaryota</taxon>
        <taxon>Sar</taxon>
        <taxon>Alveolata</taxon>
        <taxon>Dinophyceae</taxon>
        <taxon>Suessiales</taxon>
        <taxon>Symbiodiniaceae</taxon>
        <taxon>Durusdinium</taxon>
    </lineage>
</organism>
<dbReference type="PROSITE" id="PS50092">
    <property type="entry name" value="TSP1"/>
    <property type="match status" value="2"/>
</dbReference>
<dbReference type="InterPro" id="IPR036383">
    <property type="entry name" value="TSP1_rpt_sf"/>
</dbReference>
<keyword evidence="2" id="KW-0964">Secreted</keyword>
<reference evidence="4 5" key="1">
    <citation type="submission" date="2024-02" db="EMBL/GenBank/DDBJ databases">
        <authorList>
            <person name="Chen Y."/>
            <person name="Shah S."/>
            <person name="Dougan E. K."/>
            <person name="Thang M."/>
            <person name="Chan C."/>
        </authorList>
    </citation>
    <scope>NUCLEOTIDE SEQUENCE [LARGE SCALE GENOMIC DNA]</scope>
</reference>
<comment type="caution">
    <text evidence="4">The sequence shown here is derived from an EMBL/GenBank/DDBJ whole genome shotgun (WGS) entry which is preliminary data.</text>
</comment>
<feature type="region of interest" description="Disordered" evidence="3">
    <location>
        <begin position="841"/>
        <end position="867"/>
    </location>
</feature>
<accession>A0ABP0HW62</accession>
<evidence type="ECO:0000313" key="5">
    <source>
        <dbReference type="Proteomes" id="UP001642484"/>
    </source>
</evidence>
<proteinExistence type="predicted"/>
<evidence type="ECO:0000256" key="2">
    <source>
        <dbReference type="ARBA" id="ARBA00022525"/>
    </source>
</evidence>
<name>A0ABP0HW62_9DINO</name>
<dbReference type="InterPro" id="IPR000884">
    <property type="entry name" value="TSP1_rpt"/>
</dbReference>